<dbReference type="InterPro" id="IPR006059">
    <property type="entry name" value="SBP"/>
</dbReference>
<evidence type="ECO:0000256" key="2">
    <source>
        <dbReference type="ARBA" id="ARBA00022729"/>
    </source>
</evidence>
<dbReference type="PROSITE" id="PS51257">
    <property type="entry name" value="PROKAR_LIPOPROTEIN"/>
    <property type="match status" value="1"/>
</dbReference>
<dbReference type="SUPFAM" id="SSF53850">
    <property type="entry name" value="Periplasmic binding protein-like II"/>
    <property type="match status" value="1"/>
</dbReference>
<gene>
    <name evidence="8" type="ORF">HHT355_1685</name>
</gene>
<dbReference type="InterPro" id="IPR050490">
    <property type="entry name" value="Bact_solute-bd_prot1"/>
</dbReference>
<accession>A0A0H5SIF9</accession>
<evidence type="ECO:0000256" key="4">
    <source>
        <dbReference type="ARBA" id="ARBA00023139"/>
    </source>
</evidence>
<evidence type="ECO:0000256" key="3">
    <source>
        <dbReference type="ARBA" id="ARBA00023136"/>
    </source>
</evidence>
<evidence type="ECO:0000256" key="1">
    <source>
        <dbReference type="ARBA" id="ARBA00022475"/>
    </source>
</evidence>
<feature type="compositionally biased region" description="Basic and acidic residues" evidence="6">
    <location>
        <begin position="46"/>
        <end position="60"/>
    </location>
</feature>
<organism evidence="8 9">
    <name type="scientific">Herbinix hemicellulosilytica</name>
    <dbReference type="NCBI Taxonomy" id="1564487"/>
    <lineage>
        <taxon>Bacteria</taxon>
        <taxon>Bacillati</taxon>
        <taxon>Bacillota</taxon>
        <taxon>Clostridia</taxon>
        <taxon>Lachnospirales</taxon>
        <taxon>Lachnospiraceae</taxon>
        <taxon>Herbinix</taxon>
    </lineage>
</organism>
<dbReference type="PANTHER" id="PTHR43649:SF33">
    <property type="entry name" value="POLYGALACTURONAN_RHAMNOGALACTURONAN-BINDING PROTEIN YTCQ"/>
    <property type="match status" value="1"/>
</dbReference>
<keyword evidence="9" id="KW-1185">Reference proteome</keyword>
<feature type="region of interest" description="Disordered" evidence="6">
    <location>
        <begin position="25"/>
        <end position="60"/>
    </location>
</feature>
<dbReference type="EMBL" id="CVTD020000017">
    <property type="protein sequence ID" value="CRZ34885.1"/>
    <property type="molecule type" value="Genomic_DNA"/>
</dbReference>
<evidence type="ECO:0000256" key="5">
    <source>
        <dbReference type="ARBA" id="ARBA00023288"/>
    </source>
</evidence>
<dbReference type="Pfam" id="PF01547">
    <property type="entry name" value="SBP_bac_1"/>
    <property type="match status" value="1"/>
</dbReference>
<dbReference type="Proteomes" id="UP000236497">
    <property type="component" value="Unassembled WGS sequence"/>
</dbReference>
<evidence type="ECO:0000256" key="7">
    <source>
        <dbReference type="SAM" id="SignalP"/>
    </source>
</evidence>
<sequence length="559" mass="62486">MKKKLLSILLVCMMIVTVLGGCGKKNGGNNTQDSGTKNESPTNTPDKQDNETPVADEKPPYSEITVEVFDRGTDGGKTDPTNNYYTDWIKQKCLEELNLGVTFVAVSRWEETDQLNNLMAAGTAPDVCLTYSGDLIANYRDLGGLTDLAPYIDTLLPDLKEFLGPDLALPGRDMIYRNMDMETGAVYSIPARRMNVAQIGTFIRKDWLDKLELPLPTTTEEFYNALVQFKEKDPGGVGKNNVVPFTMTSDVRWRASALIESFVDPNLSDKERWINTVVERQYLLPGYKEGVRFLNKMYHEGLIDNQFALYKDDTDSDNLIKMGVVGSFIHNWDQPYRDTPGLLRDLRQNVPDAEIVSIDPFQNAEGKTVKGLYDSAGVNFFVPAFSKNVEGALRYINWLSKFENRSYLQLGDEGVTHVIENGVPKIIPAEGEKIMNSPQNIDYTIMINGLDLGDEELNVKAIASGYTVEPELVITAYENAMRNGRPAIIVPVTLSAAGPYTQTLIDKGNELMARAITAAPEEFDAVWDAGIEDWLNSGAREIIEERRLKYEEYEASLNN</sequence>
<reference evidence="8 9" key="1">
    <citation type="submission" date="2015-06" db="EMBL/GenBank/DDBJ databases">
        <authorList>
            <person name="Wibberg Daniel"/>
        </authorList>
    </citation>
    <scope>NUCLEOTIDE SEQUENCE [LARGE SCALE GENOMIC DNA]</scope>
    <source>
        <strain evidence="8 9">T3/55T</strain>
    </source>
</reference>
<dbReference type="RefSeq" id="WP_103202991.1">
    <property type="nucleotide sequence ID" value="NZ_CVTD020000017.1"/>
</dbReference>
<dbReference type="OrthoDB" id="2492023at2"/>
<feature type="signal peptide" evidence="7">
    <location>
        <begin position="1"/>
        <end position="20"/>
    </location>
</feature>
<protein>
    <recommendedName>
        <fullName evidence="10">Aldouronate transport system substrate-binding protein</fullName>
    </recommendedName>
</protein>
<keyword evidence="4" id="KW-0564">Palmitate</keyword>
<name>A0A0H5SIF9_HERHM</name>
<dbReference type="AlphaFoldDB" id="A0A0H5SIF9"/>
<evidence type="ECO:0000313" key="8">
    <source>
        <dbReference type="EMBL" id="CRZ34885.1"/>
    </source>
</evidence>
<evidence type="ECO:0000256" key="6">
    <source>
        <dbReference type="SAM" id="MobiDB-lite"/>
    </source>
</evidence>
<dbReference type="Gene3D" id="3.40.190.10">
    <property type="entry name" value="Periplasmic binding protein-like II"/>
    <property type="match status" value="2"/>
</dbReference>
<feature type="chain" id="PRO_5038704052" description="Aldouronate transport system substrate-binding protein" evidence="7">
    <location>
        <begin position="21"/>
        <end position="559"/>
    </location>
</feature>
<evidence type="ECO:0008006" key="10">
    <source>
        <dbReference type="Google" id="ProtNLM"/>
    </source>
</evidence>
<keyword evidence="1" id="KW-1003">Cell membrane</keyword>
<keyword evidence="3" id="KW-0472">Membrane</keyword>
<feature type="compositionally biased region" description="Polar residues" evidence="6">
    <location>
        <begin position="31"/>
        <end position="45"/>
    </location>
</feature>
<keyword evidence="2 7" id="KW-0732">Signal</keyword>
<keyword evidence="5" id="KW-0449">Lipoprotein</keyword>
<dbReference type="PANTHER" id="PTHR43649">
    <property type="entry name" value="ARABINOSE-BINDING PROTEIN-RELATED"/>
    <property type="match status" value="1"/>
</dbReference>
<evidence type="ECO:0000313" key="9">
    <source>
        <dbReference type="Proteomes" id="UP000236497"/>
    </source>
</evidence>
<proteinExistence type="predicted"/>